<dbReference type="RefSeq" id="WP_317049144.1">
    <property type="nucleotide sequence ID" value="NZ_CAMRXC010000033.1"/>
</dbReference>
<dbReference type="AlphaFoldDB" id="A0AAD1YD29"/>
<accession>A0AAD1YD29</accession>
<proteinExistence type="predicted"/>
<dbReference type="Proteomes" id="UP001189143">
    <property type="component" value="Unassembled WGS sequence"/>
</dbReference>
<evidence type="ECO:0000313" key="1">
    <source>
        <dbReference type="EMBL" id="CAI3545620.1"/>
    </source>
</evidence>
<name>A0AAD1YD29_9CLOT</name>
<gene>
    <name evidence="1" type="ORF">CNEO2_150025</name>
</gene>
<dbReference type="EMBL" id="CAMTCP010000066">
    <property type="protein sequence ID" value="CAI3545620.1"/>
    <property type="molecule type" value="Genomic_DNA"/>
</dbReference>
<comment type="caution">
    <text evidence="1">The sequence shown here is derived from an EMBL/GenBank/DDBJ whole genome shotgun (WGS) entry which is preliminary data.</text>
</comment>
<organism evidence="1 2">
    <name type="scientific">Clostridium neonatale</name>
    <dbReference type="NCBI Taxonomy" id="137838"/>
    <lineage>
        <taxon>Bacteria</taxon>
        <taxon>Bacillati</taxon>
        <taxon>Bacillota</taxon>
        <taxon>Clostridia</taxon>
        <taxon>Eubacteriales</taxon>
        <taxon>Clostridiaceae</taxon>
        <taxon>Clostridium</taxon>
    </lineage>
</organism>
<evidence type="ECO:0008006" key="3">
    <source>
        <dbReference type="Google" id="ProtNLM"/>
    </source>
</evidence>
<protein>
    <recommendedName>
        <fullName evidence="3">Phage tail assembly protein</fullName>
    </recommendedName>
</protein>
<reference evidence="1" key="1">
    <citation type="submission" date="2022-10" db="EMBL/GenBank/DDBJ databases">
        <authorList>
            <person name="Aires J."/>
            <person name="Mesa V."/>
        </authorList>
    </citation>
    <scope>NUCLEOTIDE SEQUENCE</scope>
    <source>
        <strain evidence="1">Clostridium neonatale JD116</strain>
    </source>
</reference>
<evidence type="ECO:0000313" key="2">
    <source>
        <dbReference type="Proteomes" id="UP001189143"/>
    </source>
</evidence>
<sequence length="112" mass="12696">MSNLKRKIENIKIDNKEYIMAFDMESIEVFKELTGKGVLASLDKLSELDDEIILYFIASTLRDEKTEKVLGNELFNGEYDLFSLVISLFPVVLDIVNSGFPKSSKKKVAKGK</sequence>